<dbReference type="Pfam" id="PF13424">
    <property type="entry name" value="TPR_12"/>
    <property type="match status" value="1"/>
</dbReference>
<dbReference type="Proteomes" id="UP000612808">
    <property type="component" value="Unassembled WGS sequence"/>
</dbReference>
<evidence type="ECO:0000256" key="2">
    <source>
        <dbReference type="ARBA" id="ARBA00022803"/>
    </source>
</evidence>
<accession>A0A8J3NBR8</accession>
<dbReference type="PANTHER" id="PTHR45586:SF1">
    <property type="entry name" value="LIPOPOLYSACCHARIDE ASSEMBLY PROTEIN B"/>
    <property type="match status" value="1"/>
</dbReference>
<dbReference type="InterPro" id="IPR051012">
    <property type="entry name" value="CellSynth/LPSAsmb/PSIAsmb"/>
</dbReference>
<dbReference type="EMBL" id="BOMB01000010">
    <property type="protein sequence ID" value="GID10957.1"/>
    <property type="molecule type" value="Genomic_DNA"/>
</dbReference>
<evidence type="ECO:0008006" key="6">
    <source>
        <dbReference type="Google" id="ProtNLM"/>
    </source>
</evidence>
<evidence type="ECO:0000256" key="1">
    <source>
        <dbReference type="ARBA" id="ARBA00022737"/>
    </source>
</evidence>
<dbReference type="InterPro" id="IPR019734">
    <property type="entry name" value="TPR_rpt"/>
</dbReference>
<dbReference type="Gene3D" id="1.25.40.10">
    <property type="entry name" value="Tetratricopeptide repeat domain"/>
    <property type="match status" value="4"/>
</dbReference>
<evidence type="ECO:0000313" key="4">
    <source>
        <dbReference type="EMBL" id="GID10957.1"/>
    </source>
</evidence>
<comment type="caution">
    <text evidence="4">The sequence shown here is derived from an EMBL/GenBank/DDBJ whole genome shotgun (WGS) entry which is preliminary data.</text>
</comment>
<organism evidence="4 5">
    <name type="scientific">Actinocatenispora rupis</name>
    <dbReference type="NCBI Taxonomy" id="519421"/>
    <lineage>
        <taxon>Bacteria</taxon>
        <taxon>Bacillati</taxon>
        <taxon>Actinomycetota</taxon>
        <taxon>Actinomycetes</taxon>
        <taxon>Micromonosporales</taxon>
        <taxon>Micromonosporaceae</taxon>
        <taxon>Actinocatenispora</taxon>
    </lineage>
</organism>
<proteinExistence type="predicted"/>
<keyword evidence="5" id="KW-1185">Reference proteome</keyword>
<dbReference type="SUPFAM" id="SSF81901">
    <property type="entry name" value="HCP-like"/>
    <property type="match status" value="3"/>
</dbReference>
<dbReference type="PROSITE" id="PS50005">
    <property type="entry name" value="TPR"/>
    <property type="match status" value="1"/>
</dbReference>
<dbReference type="RefSeq" id="WP_203656608.1">
    <property type="nucleotide sequence ID" value="NZ_BOMB01000010.1"/>
</dbReference>
<dbReference type="InterPro" id="IPR011990">
    <property type="entry name" value="TPR-like_helical_dom_sf"/>
</dbReference>
<reference evidence="4" key="1">
    <citation type="submission" date="2021-01" db="EMBL/GenBank/DDBJ databases">
        <title>Whole genome shotgun sequence of Actinocatenispora rupis NBRC 107355.</title>
        <authorList>
            <person name="Komaki H."/>
            <person name="Tamura T."/>
        </authorList>
    </citation>
    <scope>NUCLEOTIDE SEQUENCE</scope>
    <source>
        <strain evidence="4">NBRC 107355</strain>
    </source>
</reference>
<dbReference type="Pfam" id="PF13432">
    <property type="entry name" value="TPR_16"/>
    <property type="match status" value="2"/>
</dbReference>
<keyword evidence="1" id="KW-0677">Repeat</keyword>
<evidence type="ECO:0000313" key="5">
    <source>
        <dbReference type="Proteomes" id="UP000612808"/>
    </source>
</evidence>
<gene>
    <name evidence="4" type="ORF">Aru02nite_18460</name>
</gene>
<feature type="repeat" description="TPR" evidence="3">
    <location>
        <begin position="264"/>
        <end position="297"/>
    </location>
</feature>
<sequence length="848" mass="87689">MFGSLLIAEGDADAARQRFERATGAESQFAAQLLRNEFTAARELFRAVRDGAAFAAASRLAVDIARCRQRAGDTDAAAAVLALAADLGHPDSRGTAGLLLGTLRRDTGDLDGALAAWEAVPADAGAPAEQAAFRAGCLRHDRGGPNLDLAERWYRRVADGAGPLASHARYQLRRVLADLGRYEEADEVPLDGDVAAAAWAAADAIAASGAAGCLEFAYADAARGNDPAVAGPAALSLGTVLAGHGAAVAAYRRAVAVGDARIRCAAWNNIGERHADRGDLAAAREAYQRAIDDGPADCAARAAYNLGIRLQDAGLAEQAQLAYALAETFGDPEVTAHARRRAGTESPTERGFRLATEGDRAGAEASLTEAYGSAAVAGFALAAHARQLGAAHVLLAGLDDDGYRGAALVGGELAVAASRDGAHRVARDLLELVADVGGDRTPPAVRIELAGVLCELGENDEARRQYERAAAGADPVTVAVASHNLGLALRDAGDPDGAADAFRRAVEAGEGEASARAGLALADLLADRGDTDGADAVLTRVAATGPAELRDDAAFALIQLHARCGDLDRVAELAERAAAGRQRAAVAGFDTLGQQAAGQGDLAAAAGWFERAAAAGDPEWSPISLAHLGLVREQQGDHATARRLYEQAVASGVDETETRAASRLGQLLYQRGELADAAYAWARVADSAVPDADGARDNVLVAVERLAGAGDHAGAASALHRLAGTRHRTTAVSYAQRLAEETAADRAATVPYLRCVVEYGDVVDAAWAGLDLGDALAATGDTTAATAAYARVGVSRVRKPAGVADYRRWELVSAVDRDAGRALLAEMAWHAGAPVRRPRRRPDRRHAA</sequence>
<dbReference type="AlphaFoldDB" id="A0A8J3NBR8"/>
<dbReference type="PANTHER" id="PTHR45586">
    <property type="entry name" value="TPR REPEAT-CONTAINING PROTEIN PA4667"/>
    <property type="match status" value="1"/>
</dbReference>
<keyword evidence="2 3" id="KW-0802">TPR repeat</keyword>
<protein>
    <recommendedName>
        <fullName evidence="6">TPR repeat</fullName>
    </recommendedName>
</protein>
<dbReference type="SMART" id="SM00028">
    <property type="entry name" value="TPR"/>
    <property type="match status" value="3"/>
</dbReference>
<evidence type="ECO:0000256" key="3">
    <source>
        <dbReference type="PROSITE-ProRule" id="PRU00339"/>
    </source>
</evidence>
<name>A0A8J3NBR8_9ACTN</name>